<keyword evidence="3" id="KW-1185">Reference proteome</keyword>
<organism evidence="2 3">
    <name type="scientific">Quillaja saponaria</name>
    <name type="common">Soap bark tree</name>
    <dbReference type="NCBI Taxonomy" id="32244"/>
    <lineage>
        <taxon>Eukaryota</taxon>
        <taxon>Viridiplantae</taxon>
        <taxon>Streptophyta</taxon>
        <taxon>Embryophyta</taxon>
        <taxon>Tracheophyta</taxon>
        <taxon>Spermatophyta</taxon>
        <taxon>Magnoliopsida</taxon>
        <taxon>eudicotyledons</taxon>
        <taxon>Gunneridae</taxon>
        <taxon>Pentapetalae</taxon>
        <taxon>rosids</taxon>
        <taxon>fabids</taxon>
        <taxon>Fabales</taxon>
        <taxon>Quillajaceae</taxon>
        <taxon>Quillaja</taxon>
    </lineage>
</organism>
<proteinExistence type="predicted"/>
<comment type="caution">
    <text evidence="2">The sequence shown here is derived from an EMBL/GenBank/DDBJ whole genome shotgun (WGS) entry which is preliminary data.</text>
</comment>
<evidence type="ECO:0000313" key="3">
    <source>
        <dbReference type="Proteomes" id="UP001163823"/>
    </source>
</evidence>
<gene>
    <name evidence="2" type="ORF">O6P43_003726</name>
</gene>
<evidence type="ECO:0000256" key="1">
    <source>
        <dbReference type="SAM" id="MobiDB-lite"/>
    </source>
</evidence>
<protein>
    <submittedName>
        <fullName evidence="2">Importin beta-like SAD2-like protein</fullName>
    </submittedName>
</protein>
<feature type="region of interest" description="Disordered" evidence="1">
    <location>
        <begin position="1"/>
        <end position="39"/>
    </location>
</feature>
<dbReference type="Proteomes" id="UP001163823">
    <property type="component" value="Chromosome 2"/>
</dbReference>
<evidence type="ECO:0000313" key="2">
    <source>
        <dbReference type="EMBL" id="KAJ7980452.1"/>
    </source>
</evidence>
<sequence>MLELSILLKEKQKGNEKDEEAEDNEAEEDEAEDIVYDDDDIEDYDEDSEAEEFKETEEEFLERYSKVAVALENGSPIEEGHIEDQEHQTELGHLMDVDQRGVVPSMIEKYDHVLIREQAIPSQLILNFLNAFPGCSSFFQQSR</sequence>
<dbReference type="EMBL" id="JARAOO010000002">
    <property type="protein sequence ID" value="KAJ7980452.1"/>
    <property type="molecule type" value="Genomic_DNA"/>
</dbReference>
<dbReference type="AlphaFoldDB" id="A0AAD7VLR2"/>
<feature type="compositionally biased region" description="Acidic residues" evidence="1">
    <location>
        <begin position="17"/>
        <end position="39"/>
    </location>
</feature>
<dbReference type="KEGG" id="qsa:O6P43_003726"/>
<name>A0AAD7VLR2_QUISA</name>
<reference evidence="2" key="1">
    <citation type="journal article" date="2023" name="Science">
        <title>Elucidation of the pathway for biosynthesis of saponin adjuvants from the soapbark tree.</title>
        <authorList>
            <person name="Reed J."/>
            <person name="Orme A."/>
            <person name="El-Demerdash A."/>
            <person name="Owen C."/>
            <person name="Martin L.B.B."/>
            <person name="Misra R.C."/>
            <person name="Kikuchi S."/>
            <person name="Rejzek M."/>
            <person name="Martin A.C."/>
            <person name="Harkess A."/>
            <person name="Leebens-Mack J."/>
            <person name="Louveau T."/>
            <person name="Stephenson M.J."/>
            <person name="Osbourn A."/>
        </authorList>
    </citation>
    <scope>NUCLEOTIDE SEQUENCE</scope>
    <source>
        <strain evidence="2">S10</strain>
    </source>
</reference>
<accession>A0AAD7VLR2</accession>